<accession>A0A6P5A3Y7</accession>
<feature type="domain" description="Ig-like" evidence="14">
    <location>
        <begin position="529"/>
        <end position="619"/>
    </location>
</feature>
<evidence type="ECO:0000256" key="6">
    <source>
        <dbReference type="ARBA" id="ARBA00022737"/>
    </source>
</evidence>
<dbReference type="InterPro" id="IPR013783">
    <property type="entry name" value="Ig-like_fold"/>
</dbReference>
<dbReference type="AlphaFoldDB" id="A0A6P5A3Y7"/>
<dbReference type="SMART" id="SM00409">
    <property type="entry name" value="IG"/>
    <property type="match status" value="6"/>
</dbReference>
<dbReference type="GO" id="GO:0007411">
    <property type="term" value="P:axon guidance"/>
    <property type="evidence" value="ECO:0007669"/>
    <property type="project" value="TreeGrafter"/>
</dbReference>
<dbReference type="Proteomes" id="UP000515135">
    <property type="component" value="Unplaced"/>
</dbReference>
<evidence type="ECO:0000313" key="16">
    <source>
        <dbReference type="RefSeq" id="XP_019644123.1"/>
    </source>
</evidence>
<keyword evidence="8" id="KW-1133">Transmembrane helix</keyword>
<keyword evidence="4" id="KW-0812">Transmembrane</keyword>
<feature type="signal peptide" evidence="13">
    <location>
        <begin position="1"/>
        <end position="24"/>
    </location>
</feature>
<dbReference type="PROSITE" id="PS50835">
    <property type="entry name" value="IG_LIKE"/>
    <property type="match status" value="6"/>
</dbReference>
<dbReference type="Pfam" id="PF13927">
    <property type="entry name" value="Ig_3"/>
    <property type="match status" value="4"/>
</dbReference>
<evidence type="ECO:0000256" key="1">
    <source>
        <dbReference type="ARBA" id="ARBA00004167"/>
    </source>
</evidence>
<evidence type="ECO:0000256" key="2">
    <source>
        <dbReference type="ARBA" id="ARBA00004236"/>
    </source>
</evidence>
<dbReference type="PANTHER" id="PTHR10075">
    <property type="entry name" value="BASIGIN RELATED"/>
    <property type="match status" value="1"/>
</dbReference>
<dbReference type="GO" id="GO:0005886">
    <property type="term" value="C:plasma membrane"/>
    <property type="evidence" value="ECO:0007669"/>
    <property type="project" value="UniProtKB-SubCell"/>
</dbReference>
<evidence type="ECO:0000256" key="9">
    <source>
        <dbReference type="ARBA" id="ARBA00023136"/>
    </source>
</evidence>
<gene>
    <name evidence="16" type="primary">LOC109485131</name>
</gene>
<keyword evidence="3" id="KW-1003">Cell membrane</keyword>
<protein>
    <submittedName>
        <fullName evidence="16">Contactin-2-like</fullName>
    </submittedName>
</protein>
<feature type="domain" description="Ig-like" evidence="14">
    <location>
        <begin position="253"/>
        <end position="343"/>
    </location>
</feature>
<proteinExistence type="predicted"/>
<reference evidence="16" key="1">
    <citation type="submission" date="2025-08" db="UniProtKB">
        <authorList>
            <consortium name="RefSeq"/>
        </authorList>
    </citation>
    <scope>IDENTIFICATION</scope>
    <source>
        <tissue evidence="16">Gonad</tissue>
    </source>
</reference>
<dbReference type="KEGG" id="bbel:109485131"/>
<dbReference type="RefSeq" id="XP_019644123.1">
    <property type="nucleotide sequence ID" value="XM_019788564.1"/>
</dbReference>
<evidence type="ECO:0000256" key="13">
    <source>
        <dbReference type="SAM" id="SignalP"/>
    </source>
</evidence>
<dbReference type="SMART" id="SM00408">
    <property type="entry name" value="IGc2"/>
    <property type="match status" value="6"/>
</dbReference>
<sequence>MPGRPPFLQVLGVAILSYVTLTAGQISGQNQLLDPRSQIIPLDVPRQEPLIIHEPKDVVYNPDGEKKYAVMQCAAIGNPEPTYEWERDSVPVEVGERYSIVGGNLTIMNPSNSTDIGSYRCTAINSVGKEISRTATLKFAFIGEWDRTARDPKTVNEGSLLSITCNPPTAHPGLRYSWYKDDNIVIPDHRAHVSDLTGDLYLASARESDAGSYRCRATSAAPNANSNGNTENQYGPPTRVTVTNQQNLFDTQPTMAFRVEDVTVVRNPTAEEDEESSVTIECFATGRPIPTISWERLDAPLPPKARPSNSKLVITDVTQDEAGTYRCTARNSLGSVSDEARIIFNSPPEFLDFIPPESKGIGERVIFQCPPVRGTQPLRYTWFADDQAITSDIRIKVGASTLTINNIRESDHGRYQCHVQNEYGTAQVSAELSVRDIRPRFYSPVRSVLAVEGGKAVLRYNARAAPTPTIQWKKGTSSVQQGSKYNITSDGYLEINDISMNDAGLYTVSVLNDLGSASSTGEVRVAQATVITTSPSDTTVDAGGLKTLRCTARTDRRLDVTYTWLVNGRRLEVNDSTQYYERGSNGDLIIKNADPSLSGTYTCSAESGGLTVQASCTVTVKGTETS</sequence>
<dbReference type="Gene3D" id="2.60.40.10">
    <property type="entry name" value="Immunoglobulins"/>
    <property type="match status" value="6"/>
</dbReference>
<feature type="domain" description="Ig-like" evidence="14">
    <location>
        <begin position="348"/>
        <end position="433"/>
    </location>
</feature>
<dbReference type="InterPro" id="IPR003598">
    <property type="entry name" value="Ig_sub2"/>
</dbReference>
<evidence type="ECO:0000313" key="15">
    <source>
        <dbReference type="Proteomes" id="UP000515135"/>
    </source>
</evidence>
<keyword evidence="12" id="KW-0393">Immunoglobulin domain</keyword>
<keyword evidence="7" id="KW-0130">Cell adhesion</keyword>
<keyword evidence="9" id="KW-0472">Membrane</keyword>
<evidence type="ECO:0000256" key="12">
    <source>
        <dbReference type="ARBA" id="ARBA00023319"/>
    </source>
</evidence>
<dbReference type="InterPro" id="IPR036179">
    <property type="entry name" value="Ig-like_dom_sf"/>
</dbReference>
<dbReference type="PANTHER" id="PTHR10075:SF103">
    <property type="entry name" value="ROUNDABOUT HOMOLOG 4"/>
    <property type="match status" value="1"/>
</dbReference>
<dbReference type="FunFam" id="2.60.40.10:FF:000032">
    <property type="entry name" value="palladin isoform X1"/>
    <property type="match status" value="1"/>
</dbReference>
<feature type="domain" description="Ig-like" evidence="14">
    <location>
        <begin position="155"/>
        <end position="231"/>
    </location>
</feature>
<dbReference type="Pfam" id="PF07679">
    <property type="entry name" value="I-set"/>
    <property type="match status" value="2"/>
</dbReference>
<evidence type="ECO:0000256" key="11">
    <source>
        <dbReference type="ARBA" id="ARBA00023180"/>
    </source>
</evidence>
<evidence type="ECO:0000259" key="14">
    <source>
        <dbReference type="PROSITE" id="PS50835"/>
    </source>
</evidence>
<dbReference type="GO" id="GO:0030424">
    <property type="term" value="C:axon"/>
    <property type="evidence" value="ECO:0007669"/>
    <property type="project" value="TreeGrafter"/>
</dbReference>
<feature type="domain" description="Ig-like" evidence="14">
    <location>
        <begin position="49"/>
        <end position="132"/>
    </location>
</feature>
<dbReference type="GO" id="GO:0007156">
    <property type="term" value="P:homophilic cell adhesion via plasma membrane adhesion molecules"/>
    <property type="evidence" value="ECO:0007669"/>
    <property type="project" value="TreeGrafter"/>
</dbReference>
<keyword evidence="11" id="KW-0325">Glycoprotein</keyword>
<name>A0A6P5A3Y7_BRABE</name>
<dbReference type="InterPro" id="IPR007110">
    <property type="entry name" value="Ig-like_dom"/>
</dbReference>
<dbReference type="InterPro" id="IPR013098">
    <property type="entry name" value="Ig_I-set"/>
</dbReference>
<dbReference type="FunFam" id="2.60.40.10:FF:000064">
    <property type="entry name" value="Contactin 1"/>
    <property type="match status" value="1"/>
</dbReference>
<comment type="subcellular location">
    <subcellularLocation>
        <location evidence="2">Cell membrane</location>
    </subcellularLocation>
    <subcellularLocation>
        <location evidence="1">Membrane</location>
        <topology evidence="1">Single-pass membrane protein</topology>
    </subcellularLocation>
</comment>
<dbReference type="FunFam" id="2.60.40.10:FF:000017">
    <property type="entry name" value="Down syndrome cell adhesion molecule b"/>
    <property type="match status" value="1"/>
</dbReference>
<dbReference type="InterPro" id="IPR003599">
    <property type="entry name" value="Ig_sub"/>
</dbReference>
<evidence type="ECO:0000256" key="5">
    <source>
        <dbReference type="ARBA" id="ARBA00022729"/>
    </source>
</evidence>
<organism evidence="15 16">
    <name type="scientific">Branchiostoma belcheri</name>
    <name type="common">Amphioxus</name>
    <dbReference type="NCBI Taxonomy" id="7741"/>
    <lineage>
        <taxon>Eukaryota</taxon>
        <taxon>Metazoa</taxon>
        <taxon>Chordata</taxon>
        <taxon>Cephalochordata</taxon>
        <taxon>Leptocardii</taxon>
        <taxon>Amphioxiformes</taxon>
        <taxon>Branchiostomatidae</taxon>
        <taxon>Branchiostoma</taxon>
    </lineage>
</organism>
<dbReference type="SUPFAM" id="SSF48726">
    <property type="entry name" value="Immunoglobulin"/>
    <property type="match status" value="6"/>
</dbReference>
<evidence type="ECO:0000256" key="8">
    <source>
        <dbReference type="ARBA" id="ARBA00022989"/>
    </source>
</evidence>
<feature type="domain" description="Ig-like" evidence="14">
    <location>
        <begin position="439"/>
        <end position="526"/>
    </location>
</feature>
<keyword evidence="5 13" id="KW-0732">Signal</keyword>
<dbReference type="GO" id="GO:0098632">
    <property type="term" value="F:cell-cell adhesion mediator activity"/>
    <property type="evidence" value="ECO:0007669"/>
    <property type="project" value="TreeGrafter"/>
</dbReference>
<keyword evidence="15" id="KW-1185">Reference proteome</keyword>
<evidence type="ECO:0000256" key="3">
    <source>
        <dbReference type="ARBA" id="ARBA00022475"/>
    </source>
</evidence>
<evidence type="ECO:0000256" key="7">
    <source>
        <dbReference type="ARBA" id="ARBA00022889"/>
    </source>
</evidence>
<keyword evidence="10" id="KW-1015">Disulfide bond</keyword>
<evidence type="ECO:0000256" key="4">
    <source>
        <dbReference type="ARBA" id="ARBA00022692"/>
    </source>
</evidence>
<dbReference type="GeneID" id="109485131"/>
<feature type="chain" id="PRO_5028386838" evidence="13">
    <location>
        <begin position="25"/>
        <end position="626"/>
    </location>
</feature>
<keyword evidence="6" id="KW-0677">Repeat</keyword>
<dbReference type="FunFam" id="2.60.40.10:FF:000005">
    <property type="entry name" value="Neuronal cell adhesion molecule"/>
    <property type="match status" value="1"/>
</dbReference>
<dbReference type="GO" id="GO:0070593">
    <property type="term" value="P:dendrite self-avoidance"/>
    <property type="evidence" value="ECO:0007669"/>
    <property type="project" value="TreeGrafter"/>
</dbReference>
<evidence type="ECO:0000256" key="10">
    <source>
        <dbReference type="ARBA" id="ARBA00023157"/>
    </source>
</evidence>
<dbReference type="FunFam" id="2.60.40.10:FF:000052">
    <property type="entry name" value="Contactin 1"/>
    <property type="match status" value="1"/>
</dbReference>
<dbReference type="OrthoDB" id="5982258at2759"/>